<evidence type="ECO:0000313" key="6">
    <source>
        <dbReference type="Proteomes" id="UP000198625"/>
    </source>
</evidence>
<feature type="transmembrane region" description="Helical" evidence="1">
    <location>
        <begin position="266"/>
        <end position="289"/>
    </location>
</feature>
<sequence length="484" mass="54071">MSNQLNISYDETIENAIKKIVDNLKHDYVISKKSVALLLLQEDEDMLEKVRENEGSNYIKIIDIIEKTKEKSHKPLSYIIALHRQKEVEKLTSKVVTQKGNIEKSNASEFLSKLTMNPITGIPILILVVYFGFYKFVGEFGAGTVVDFLEENIFGNFVNPWVDNFVNSIVPWSWLQDLIANEYGIITLGIRYAVAIVLPIVGAFFLVFSIIEDSGYLPRLAMLVDRVFKKIGLNGRAVIPMVLGFGCDTMATMVSRTLETKRERIIATLLLALAIPCSAQLGVIMALLSGNKGALGIWFIFIMFVFLFIGFLTSKILPGEGPSFYMEVPPLRMPKLSNVLSKTYTRMQWYFVEIIPLFIFASILIWAGNITGLFNLLISWLEPIVNMLGLPNEAAEVFLFGFFRRDYGAAGLFDLQKASVLNPRQLVVSAATLTLFLPCVAQFAMMVKERGAKTALAMSAFILVFSFAAGYVLNQLLLAIGILS</sequence>
<dbReference type="PANTHER" id="PTHR43185:SF1">
    <property type="entry name" value="FE(2+) TRANSPORTER FEOB"/>
    <property type="match status" value="1"/>
</dbReference>
<feature type="transmembrane region" description="Helical" evidence="1">
    <location>
        <begin position="231"/>
        <end position="254"/>
    </location>
</feature>
<feature type="domain" description="Nucleoside transporter/FeoB GTPase Gate" evidence="3">
    <location>
        <begin position="196"/>
        <end position="288"/>
    </location>
</feature>
<organism evidence="5 6">
    <name type="scientific">Proteiniborus ethanoligenes</name>
    <dbReference type="NCBI Taxonomy" id="415015"/>
    <lineage>
        <taxon>Bacteria</taxon>
        <taxon>Bacillati</taxon>
        <taxon>Bacillota</taxon>
        <taxon>Clostridia</taxon>
        <taxon>Eubacteriales</taxon>
        <taxon>Proteiniborus</taxon>
    </lineage>
</organism>
<dbReference type="OrthoDB" id="9809127at2"/>
<dbReference type="PANTHER" id="PTHR43185">
    <property type="entry name" value="FERROUS IRON TRANSPORT PROTEIN B"/>
    <property type="match status" value="1"/>
</dbReference>
<feature type="domain" description="Ferrous iron transport protein B C-terminal" evidence="2">
    <location>
        <begin position="297"/>
        <end position="346"/>
    </location>
</feature>
<dbReference type="GO" id="GO:0005886">
    <property type="term" value="C:plasma membrane"/>
    <property type="evidence" value="ECO:0007669"/>
    <property type="project" value="TreeGrafter"/>
</dbReference>
<keyword evidence="1" id="KW-1133">Transmembrane helix</keyword>
<gene>
    <name evidence="5" type="ORF">SAMN05660462_03033</name>
</gene>
<dbReference type="InterPro" id="IPR011642">
    <property type="entry name" value="Gate_dom"/>
</dbReference>
<feature type="transmembrane region" description="Helical" evidence="1">
    <location>
        <begin position="192"/>
        <end position="211"/>
    </location>
</feature>
<name>A0A1H3SQX4_9FIRM</name>
<feature type="transmembrane region" description="Helical" evidence="1">
    <location>
        <begin position="350"/>
        <end position="378"/>
    </location>
</feature>
<evidence type="ECO:0000259" key="4">
    <source>
        <dbReference type="Pfam" id="PF17910"/>
    </source>
</evidence>
<feature type="transmembrane region" description="Helical" evidence="1">
    <location>
        <begin position="459"/>
        <end position="483"/>
    </location>
</feature>
<dbReference type="InterPro" id="IPR011640">
    <property type="entry name" value="Fe2_transport_prot_B_C"/>
</dbReference>
<dbReference type="Gene3D" id="1.10.287.1770">
    <property type="match status" value="1"/>
</dbReference>
<dbReference type="Pfam" id="PF07670">
    <property type="entry name" value="Gate"/>
    <property type="match status" value="2"/>
</dbReference>
<keyword evidence="1" id="KW-0472">Membrane</keyword>
<evidence type="ECO:0000256" key="1">
    <source>
        <dbReference type="SAM" id="Phobius"/>
    </source>
</evidence>
<dbReference type="Proteomes" id="UP000198625">
    <property type="component" value="Unassembled WGS sequence"/>
</dbReference>
<keyword evidence="1" id="KW-0812">Transmembrane</keyword>
<keyword evidence="6" id="KW-1185">Reference proteome</keyword>
<evidence type="ECO:0000313" key="5">
    <source>
        <dbReference type="EMBL" id="SDZ39951.1"/>
    </source>
</evidence>
<protein>
    <submittedName>
        <fullName evidence="5">Ferrous iron transport protein B</fullName>
    </submittedName>
</protein>
<evidence type="ECO:0000259" key="3">
    <source>
        <dbReference type="Pfam" id="PF07670"/>
    </source>
</evidence>
<evidence type="ECO:0000259" key="2">
    <source>
        <dbReference type="Pfam" id="PF07664"/>
    </source>
</evidence>
<feature type="transmembrane region" description="Helical" evidence="1">
    <location>
        <begin position="426"/>
        <end position="447"/>
    </location>
</feature>
<dbReference type="RefSeq" id="WP_091733156.1">
    <property type="nucleotide sequence ID" value="NZ_FNQE01000056.1"/>
</dbReference>
<dbReference type="GO" id="GO:0015093">
    <property type="term" value="F:ferrous iron transmembrane transporter activity"/>
    <property type="evidence" value="ECO:0007669"/>
    <property type="project" value="InterPro"/>
</dbReference>
<proteinExistence type="predicted"/>
<dbReference type="EMBL" id="FNQE01000056">
    <property type="protein sequence ID" value="SDZ39951.1"/>
    <property type="molecule type" value="Genomic_DNA"/>
</dbReference>
<accession>A0A1H3SQX4</accession>
<dbReference type="InterPro" id="IPR050860">
    <property type="entry name" value="FeoB_GTPase"/>
</dbReference>
<dbReference type="STRING" id="415015.SAMN05660462_03033"/>
<feature type="domain" description="FeoB cytosolic helical" evidence="4">
    <location>
        <begin position="9"/>
        <end position="97"/>
    </location>
</feature>
<dbReference type="Pfam" id="PF17910">
    <property type="entry name" value="FeoB_Cyto"/>
    <property type="match status" value="1"/>
</dbReference>
<dbReference type="AlphaFoldDB" id="A0A1H3SQX4"/>
<feature type="transmembrane region" description="Helical" evidence="1">
    <location>
        <begin position="295"/>
        <end position="317"/>
    </location>
</feature>
<dbReference type="InterPro" id="IPR041069">
    <property type="entry name" value="FeoB_Cyto"/>
</dbReference>
<feature type="domain" description="Nucleoside transporter/FeoB GTPase Gate" evidence="3">
    <location>
        <begin position="352"/>
        <end position="453"/>
    </location>
</feature>
<dbReference type="Pfam" id="PF07664">
    <property type="entry name" value="FeoB_C"/>
    <property type="match status" value="1"/>
</dbReference>
<reference evidence="6" key="1">
    <citation type="submission" date="2016-10" db="EMBL/GenBank/DDBJ databases">
        <authorList>
            <person name="Varghese N."/>
            <person name="Submissions S."/>
        </authorList>
    </citation>
    <scope>NUCLEOTIDE SEQUENCE [LARGE SCALE GENOMIC DNA]</scope>
    <source>
        <strain evidence="6">DSM 21650</strain>
    </source>
</reference>